<organism evidence="1 2">
    <name type="scientific">Burkholderia cepacia</name>
    <name type="common">Pseudomonas cepacia</name>
    <dbReference type="NCBI Taxonomy" id="292"/>
    <lineage>
        <taxon>Bacteria</taxon>
        <taxon>Pseudomonadati</taxon>
        <taxon>Pseudomonadota</taxon>
        <taxon>Betaproteobacteria</taxon>
        <taxon>Burkholderiales</taxon>
        <taxon>Burkholderiaceae</taxon>
        <taxon>Burkholderia</taxon>
        <taxon>Burkholderia cepacia complex</taxon>
    </lineage>
</organism>
<dbReference type="AlphaFoldDB" id="A0A0J5XB46"/>
<evidence type="ECO:0000313" key="1">
    <source>
        <dbReference type="EMBL" id="KML61861.1"/>
    </source>
</evidence>
<accession>A0A0J5XB46</accession>
<proteinExistence type="predicted"/>
<dbReference type="Proteomes" id="UP000036338">
    <property type="component" value="Unassembled WGS sequence"/>
</dbReference>
<sequence length="285" mass="31674">MRLTFQVRRAAHIGELERVTLLLPDGSVATIQPDDAFDFEVEGGKSYDLTVEGFPTASDAEAAGMQMAQALLLCAVSLDFGLRLSYMSHEPPTVFDRTLSAGMFGLATGYTNWPQDVVLSEFWKAIETPLRDRRLLLSVELFASAALESNDRARFVMTVSALEPLAVQDSLGPEVSDVVDALAIELSTNASIPADLKDSLKGRLLQLKRESVRQALKRHCRRWFPDDLDAWKSLDHAYGLRSELLHEGRPSDLDILLAEQTRTVSNYLRAIYENEFGLSFRAPVA</sequence>
<protein>
    <recommendedName>
        <fullName evidence="3">Apea-like HEPN domain-containing protein</fullName>
    </recommendedName>
</protein>
<name>A0A0J5XB46_BURCE</name>
<gene>
    <name evidence="1" type="ORF">VL15_05070</name>
</gene>
<dbReference type="EMBL" id="LDWR01000010">
    <property type="protein sequence ID" value="KML61861.1"/>
    <property type="molecule type" value="Genomic_DNA"/>
</dbReference>
<comment type="caution">
    <text evidence="1">The sequence shown here is derived from an EMBL/GenBank/DDBJ whole genome shotgun (WGS) entry which is preliminary data.</text>
</comment>
<dbReference type="PATRIC" id="fig|292.27.peg.208"/>
<evidence type="ECO:0008006" key="3">
    <source>
        <dbReference type="Google" id="ProtNLM"/>
    </source>
</evidence>
<reference evidence="1 2" key="1">
    <citation type="submission" date="2015-05" db="EMBL/GenBank/DDBJ databases">
        <title>Draft genome of Burkholderia cepacia LK29.</title>
        <authorList>
            <person name="Chan X.Y."/>
        </authorList>
    </citation>
    <scope>NUCLEOTIDE SEQUENCE [LARGE SCALE GENOMIC DNA]</scope>
    <source>
        <strain evidence="1 2">LK29</strain>
    </source>
</reference>
<evidence type="ECO:0000313" key="2">
    <source>
        <dbReference type="Proteomes" id="UP000036338"/>
    </source>
</evidence>